<protein>
    <submittedName>
        <fullName evidence="2">EAL domain, c-di-GMP-specific phosphodiesterase class I (Or its enzymatically inactive variant)</fullName>
    </submittedName>
</protein>
<dbReference type="PANTHER" id="PTHR33121">
    <property type="entry name" value="CYCLIC DI-GMP PHOSPHODIESTERASE PDEF"/>
    <property type="match status" value="1"/>
</dbReference>
<dbReference type="RefSeq" id="WP_093729607.1">
    <property type="nucleotide sequence ID" value="NZ_FMYW01000003.1"/>
</dbReference>
<proteinExistence type="predicted"/>
<dbReference type="Gene3D" id="3.30.450.20">
    <property type="entry name" value="PAS domain"/>
    <property type="match status" value="1"/>
</dbReference>
<dbReference type="CDD" id="cd01948">
    <property type="entry name" value="EAL"/>
    <property type="match status" value="1"/>
</dbReference>
<dbReference type="PANTHER" id="PTHR33121:SF70">
    <property type="entry name" value="SIGNALING PROTEIN YKOW"/>
    <property type="match status" value="1"/>
</dbReference>
<keyword evidence="3" id="KW-1185">Reference proteome</keyword>
<dbReference type="InterPro" id="IPR035919">
    <property type="entry name" value="EAL_sf"/>
</dbReference>
<accession>A0A1G6JKX6</accession>
<dbReference type="OrthoDB" id="9805474at2"/>
<gene>
    <name evidence="2" type="ORF">SAMN04487864_103168</name>
</gene>
<feature type="domain" description="EAL" evidence="1">
    <location>
        <begin position="6"/>
        <end position="258"/>
    </location>
</feature>
<dbReference type="InterPro" id="IPR050706">
    <property type="entry name" value="Cyclic-di-GMP_PDE-like"/>
</dbReference>
<evidence type="ECO:0000259" key="1">
    <source>
        <dbReference type="PROSITE" id="PS50883"/>
    </source>
</evidence>
<dbReference type="AlphaFoldDB" id="A0A1G6JKX6"/>
<dbReference type="SMART" id="SM00052">
    <property type="entry name" value="EAL"/>
    <property type="match status" value="1"/>
</dbReference>
<dbReference type="GO" id="GO:0071111">
    <property type="term" value="F:cyclic-guanylate-specific phosphodiesterase activity"/>
    <property type="evidence" value="ECO:0007669"/>
    <property type="project" value="InterPro"/>
</dbReference>
<dbReference type="Proteomes" id="UP000198943">
    <property type="component" value="Unassembled WGS sequence"/>
</dbReference>
<dbReference type="Gene3D" id="3.20.20.450">
    <property type="entry name" value="EAL domain"/>
    <property type="match status" value="1"/>
</dbReference>
<name>A0A1G6JKX6_9FIRM</name>
<dbReference type="Pfam" id="PF00563">
    <property type="entry name" value="EAL"/>
    <property type="match status" value="1"/>
</dbReference>
<sequence>MRPMTDEEIIRFFEMAIAGGQIFVYYQPQYNHSTGRIVGAEGLMRWRHPEFGLQYPVNFIPILEKYGLIHRADLFVFEQICRFQSNCPPSVRIPISFNVSRHDLFGHDYVKELEAIRKKYDVPVKYLHAEITESSAIGGIDLFIKAITQFHEAGYLVAMDDFGSGYSSLSVLKDLPVDILKFDLQFLAGEGLGGRGGIILNSAIQMAKWLETQVLAEGVETIEQADFLKSVGCNYVQGYLYAKPMPEEKMRSLLETGSFETTVPTLTFIRGLKAQRFWDPDSLETVIFNSFIGAAAIFSYEDGSIEILRVNEKCVKEIGMNLTEKEIIASNPLDTMNPANRKIYINTVKTAIEFGEEESCETWRTITSGCCGEEKICIRNNMRVIGKAGNQAIIYTIIRNITDEKRLYEELANSERRFRFASEQANVYAWEYIVDTKEMRPCFRCMRDLGLPPIVRNYPEPAIKTGIIPQDYADLYRDWHKQIAAGAKKLEAIIPLTVGRIPFHVRYTTEFDETGKPLKAYGSATMVIEKEICKE</sequence>
<organism evidence="2 3">
    <name type="scientific">Succiniclasticum ruminis</name>
    <dbReference type="NCBI Taxonomy" id="40841"/>
    <lineage>
        <taxon>Bacteria</taxon>
        <taxon>Bacillati</taxon>
        <taxon>Bacillota</taxon>
        <taxon>Negativicutes</taxon>
        <taxon>Acidaminococcales</taxon>
        <taxon>Acidaminococcaceae</taxon>
        <taxon>Succiniclasticum</taxon>
    </lineage>
</organism>
<reference evidence="3" key="1">
    <citation type="submission" date="2016-10" db="EMBL/GenBank/DDBJ databases">
        <authorList>
            <person name="Varghese N."/>
            <person name="Submissions S."/>
        </authorList>
    </citation>
    <scope>NUCLEOTIDE SEQUENCE [LARGE SCALE GENOMIC DNA]</scope>
    <source>
        <strain evidence="3">DSM 11005</strain>
    </source>
</reference>
<dbReference type="InterPro" id="IPR001633">
    <property type="entry name" value="EAL_dom"/>
</dbReference>
<dbReference type="PROSITE" id="PS50883">
    <property type="entry name" value="EAL"/>
    <property type="match status" value="1"/>
</dbReference>
<dbReference type="SUPFAM" id="SSF141868">
    <property type="entry name" value="EAL domain-like"/>
    <property type="match status" value="1"/>
</dbReference>
<evidence type="ECO:0000313" key="2">
    <source>
        <dbReference type="EMBL" id="SDC19337.1"/>
    </source>
</evidence>
<evidence type="ECO:0000313" key="3">
    <source>
        <dbReference type="Proteomes" id="UP000198943"/>
    </source>
</evidence>
<dbReference type="EMBL" id="FMYW01000003">
    <property type="protein sequence ID" value="SDC19337.1"/>
    <property type="molecule type" value="Genomic_DNA"/>
</dbReference>